<keyword evidence="2 4" id="KW-0863">Zinc-finger</keyword>
<dbReference type="GO" id="GO:0006357">
    <property type="term" value="P:regulation of transcription by RNA polymerase II"/>
    <property type="evidence" value="ECO:0007669"/>
    <property type="project" value="TreeGrafter"/>
</dbReference>
<feature type="region of interest" description="Disordered" evidence="5">
    <location>
        <begin position="81"/>
        <end position="124"/>
    </location>
</feature>
<accession>A0A7I8KYT8</accession>
<protein>
    <submittedName>
        <fullName evidence="8">Uncharacterized protein</fullName>
    </submittedName>
</protein>
<evidence type="ECO:0000256" key="4">
    <source>
        <dbReference type="PROSITE-ProRule" id="PRU00146"/>
    </source>
</evidence>
<dbReference type="InterPro" id="IPR001965">
    <property type="entry name" value="Znf_PHD"/>
</dbReference>
<dbReference type="EMBL" id="LR746272">
    <property type="protein sequence ID" value="CAA7402963.1"/>
    <property type="molecule type" value="Genomic_DNA"/>
</dbReference>
<evidence type="ECO:0000313" key="9">
    <source>
        <dbReference type="Proteomes" id="UP000663760"/>
    </source>
</evidence>
<keyword evidence="3" id="KW-0862">Zinc</keyword>
<organism evidence="8 9">
    <name type="scientific">Spirodela intermedia</name>
    <name type="common">Intermediate duckweed</name>
    <dbReference type="NCBI Taxonomy" id="51605"/>
    <lineage>
        <taxon>Eukaryota</taxon>
        <taxon>Viridiplantae</taxon>
        <taxon>Streptophyta</taxon>
        <taxon>Embryophyta</taxon>
        <taxon>Tracheophyta</taxon>
        <taxon>Spermatophyta</taxon>
        <taxon>Magnoliopsida</taxon>
        <taxon>Liliopsida</taxon>
        <taxon>Araceae</taxon>
        <taxon>Lemnoideae</taxon>
        <taxon>Spirodela</taxon>
    </lineage>
</organism>
<gene>
    <name evidence="8" type="ORF">SI8410_09013641</name>
</gene>
<dbReference type="InterPro" id="IPR034732">
    <property type="entry name" value="EPHD"/>
</dbReference>
<dbReference type="PROSITE" id="PS50016">
    <property type="entry name" value="ZF_PHD_2"/>
    <property type="match status" value="1"/>
</dbReference>
<evidence type="ECO:0000259" key="7">
    <source>
        <dbReference type="PROSITE" id="PS51805"/>
    </source>
</evidence>
<evidence type="ECO:0000256" key="2">
    <source>
        <dbReference type="ARBA" id="ARBA00022771"/>
    </source>
</evidence>
<dbReference type="Proteomes" id="UP000663760">
    <property type="component" value="Chromosome 9"/>
</dbReference>
<dbReference type="InterPro" id="IPR019786">
    <property type="entry name" value="Zinc_finger_PHD-type_CS"/>
</dbReference>
<evidence type="ECO:0000256" key="5">
    <source>
        <dbReference type="SAM" id="MobiDB-lite"/>
    </source>
</evidence>
<keyword evidence="1" id="KW-0479">Metal-binding</keyword>
<dbReference type="InterPro" id="IPR013083">
    <property type="entry name" value="Znf_RING/FYVE/PHD"/>
</dbReference>
<evidence type="ECO:0000256" key="1">
    <source>
        <dbReference type="ARBA" id="ARBA00022723"/>
    </source>
</evidence>
<evidence type="ECO:0000313" key="8">
    <source>
        <dbReference type="EMBL" id="CAA7402963.1"/>
    </source>
</evidence>
<feature type="compositionally biased region" description="Acidic residues" evidence="5">
    <location>
        <begin position="102"/>
        <end position="124"/>
    </location>
</feature>
<name>A0A7I8KYT8_SPIIN</name>
<dbReference type="InterPro" id="IPR050701">
    <property type="entry name" value="Histone_Mod_Regulator"/>
</dbReference>
<dbReference type="Pfam" id="PF13832">
    <property type="entry name" value="zf-HC5HC2H_2"/>
    <property type="match status" value="1"/>
</dbReference>
<keyword evidence="9" id="KW-1185">Reference proteome</keyword>
<sequence>MGSNFHELPPSKRFKLLHRQEPPQQPSAPPSAACLPAKKRIESHRLHLRPEQHKPEPDLPYSCCLPAKKRIWAPHPLLPFPPDAVEDDEPSKFIAPMKPKEEDQEGEKEDEEEEEEEEEEEDDGVVCAVCKSTDAHPQDPIVFCDGCELMVHASCYGNPLARGVPEGDWFCERCENKEESTECCLCTAKGGATKRTTDGRWAHILCALLVPEAFFHDGEGREGLDLSRVPARRWEGACYACGSSEGCVVDCSEARCGLAFHASCAVDADLCIEYREGRGGGIVVGFCHAHTQLWKKQQVTGKFKFVPQQKEFLKGKARD</sequence>
<evidence type="ECO:0000259" key="6">
    <source>
        <dbReference type="PROSITE" id="PS50016"/>
    </source>
</evidence>
<feature type="region of interest" description="Disordered" evidence="5">
    <location>
        <begin position="1"/>
        <end position="59"/>
    </location>
</feature>
<dbReference type="InterPro" id="IPR019787">
    <property type="entry name" value="Znf_PHD-finger"/>
</dbReference>
<dbReference type="Pfam" id="PF13831">
    <property type="entry name" value="PHD_2"/>
    <property type="match status" value="1"/>
</dbReference>
<dbReference type="PANTHER" id="PTHR13793">
    <property type="entry name" value="PHD FINGER PROTEINS"/>
    <property type="match status" value="1"/>
</dbReference>
<dbReference type="PROSITE" id="PS51805">
    <property type="entry name" value="EPHD"/>
    <property type="match status" value="1"/>
</dbReference>
<feature type="compositionally biased region" description="Basic and acidic residues" evidence="5">
    <location>
        <begin position="39"/>
        <end position="57"/>
    </location>
</feature>
<dbReference type="InterPro" id="IPR011011">
    <property type="entry name" value="Znf_FYVE_PHD"/>
</dbReference>
<dbReference type="SUPFAM" id="SSF57903">
    <property type="entry name" value="FYVE/PHD zinc finger"/>
    <property type="match status" value="1"/>
</dbReference>
<dbReference type="PANTHER" id="PTHR13793:SF148">
    <property type="entry name" value="RING_FYVE_PHD ZINC FINGER SUPERFAMILY PROTEIN"/>
    <property type="match status" value="1"/>
</dbReference>
<dbReference type="GO" id="GO:0008270">
    <property type="term" value="F:zinc ion binding"/>
    <property type="evidence" value="ECO:0007669"/>
    <property type="project" value="UniProtKB-KW"/>
</dbReference>
<proteinExistence type="predicted"/>
<dbReference type="PROSITE" id="PS01359">
    <property type="entry name" value="ZF_PHD_1"/>
    <property type="match status" value="1"/>
</dbReference>
<evidence type="ECO:0000256" key="3">
    <source>
        <dbReference type="ARBA" id="ARBA00022833"/>
    </source>
</evidence>
<feature type="domain" description="PHD-type" evidence="6">
    <location>
        <begin position="124"/>
        <end position="177"/>
    </location>
</feature>
<dbReference type="Gene3D" id="3.30.40.10">
    <property type="entry name" value="Zinc/RING finger domain, C3HC4 (zinc finger)"/>
    <property type="match status" value="2"/>
</dbReference>
<dbReference type="SMART" id="SM00249">
    <property type="entry name" value="PHD"/>
    <property type="match status" value="2"/>
</dbReference>
<dbReference type="CDD" id="cd15492">
    <property type="entry name" value="PHD_BRPF_JADE_like"/>
    <property type="match status" value="1"/>
</dbReference>
<feature type="domain" description="PHD-type" evidence="7">
    <location>
        <begin position="180"/>
        <end position="291"/>
    </location>
</feature>
<dbReference type="OrthoDB" id="20839at2759"/>
<reference evidence="8" key="1">
    <citation type="submission" date="2020-02" db="EMBL/GenBank/DDBJ databases">
        <authorList>
            <person name="Scholz U."/>
            <person name="Mascher M."/>
            <person name="Fiebig A."/>
        </authorList>
    </citation>
    <scope>NUCLEOTIDE SEQUENCE</scope>
</reference>
<dbReference type="AlphaFoldDB" id="A0A7I8KYT8"/>